<dbReference type="InterPro" id="IPR036457">
    <property type="entry name" value="PPM-type-like_dom_sf"/>
</dbReference>
<keyword evidence="4" id="KW-1185">Reference proteome</keyword>
<evidence type="ECO:0000313" key="4">
    <source>
        <dbReference type="Proteomes" id="UP000540989"/>
    </source>
</evidence>
<dbReference type="Proteomes" id="UP000540989">
    <property type="component" value="Unassembled WGS sequence"/>
</dbReference>
<evidence type="ECO:0000313" key="3">
    <source>
        <dbReference type="EMBL" id="MBB5056249.1"/>
    </source>
</evidence>
<gene>
    <name evidence="3" type="ORF">HDF16_000918</name>
</gene>
<dbReference type="PANTHER" id="PTHR43156">
    <property type="entry name" value="STAGE II SPORULATION PROTEIN E-RELATED"/>
    <property type="match status" value="1"/>
</dbReference>
<dbReference type="PANTHER" id="PTHR43156:SF2">
    <property type="entry name" value="STAGE II SPORULATION PROTEIN E"/>
    <property type="match status" value="1"/>
</dbReference>
<feature type="domain" description="PPM-type phosphatase" evidence="2">
    <location>
        <begin position="24"/>
        <end position="180"/>
    </location>
</feature>
<organism evidence="3 4">
    <name type="scientific">Granulicella aggregans</name>
    <dbReference type="NCBI Taxonomy" id="474949"/>
    <lineage>
        <taxon>Bacteria</taxon>
        <taxon>Pseudomonadati</taxon>
        <taxon>Acidobacteriota</taxon>
        <taxon>Terriglobia</taxon>
        <taxon>Terriglobales</taxon>
        <taxon>Acidobacteriaceae</taxon>
        <taxon>Granulicella</taxon>
    </lineage>
</organism>
<dbReference type="Gene3D" id="3.60.40.10">
    <property type="entry name" value="PPM-type phosphatase domain"/>
    <property type="match status" value="1"/>
</dbReference>
<protein>
    <submittedName>
        <fullName evidence="3">Serine phosphatase RsbU (Regulator of sigma subunit)</fullName>
    </submittedName>
</protein>
<evidence type="ECO:0000256" key="1">
    <source>
        <dbReference type="ARBA" id="ARBA00022801"/>
    </source>
</evidence>
<sequence length="184" mass="19754">MQRAFRAGSAEAFSAVDVNLMEATEMLVHAINQAMMAVAKGARFAPTMVGCYDAQLGVLAYINAGGQTALFRDSQGTRALPNASVPLGLFSHLPYDASIQAFEPGAMLMVVTKGVTGSMANKNPFGPKRVIELLESANYKSASGACQAVLAAAHRFEKNRWEWVPFRGNSVREDMTALALVRII</sequence>
<dbReference type="EMBL" id="JACHIP010000001">
    <property type="protein sequence ID" value="MBB5056249.1"/>
    <property type="molecule type" value="Genomic_DNA"/>
</dbReference>
<reference evidence="3 4" key="1">
    <citation type="submission" date="2020-08" db="EMBL/GenBank/DDBJ databases">
        <title>Genomic Encyclopedia of Type Strains, Phase IV (KMG-V): Genome sequencing to study the core and pangenomes of soil and plant-associated prokaryotes.</title>
        <authorList>
            <person name="Whitman W."/>
        </authorList>
    </citation>
    <scope>NUCLEOTIDE SEQUENCE [LARGE SCALE GENOMIC DNA]</scope>
    <source>
        <strain evidence="3 4">M8UP14</strain>
    </source>
</reference>
<keyword evidence="1" id="KW-0378">Hydrolase</keyword>
<comment type="caution">
    <text evidence="3">The sequence shown here is derived from an EMBL/GenBank/DDBJ whole genome shotgun (WGS) entry which is preliminary data.</text>
</comment>
<dbReference type="AlphaFoldDB" id="A0A7W7ZAX1"/>
<dbReference type="Pfam" id="PF07228">
    <property type="entry name" value="SpoIIE"/>
    <property type="match status" value="1"/>
</dbReference>
<accession>A0A7W7ZAX1</accession>
<name>A0A7W7ZAX1_9BACT</name>
<proteinExistence type="predicted"/>
<dbReference type="GO" id="GO:0016791">
    <property type="term" value="F:phosphatase activity"/>
    <property type="evidence" value="ECO:0007669"/>
    <property type="project" value="TreeGrafter"/>
</dbReference>
<dbReference type="InterPro" id="IPR001932">
    <property type="entry name" value="PPM-type_phosphatase-like_dom"/>
</dbReference>
<dbReference type="InterPro" id="IPR052016">
    <property type="entry name" value="Bact_Sigma-Reg"/>
</dbReference>
<evidence type="ECO:0000259" key="2">
    <source>
        <dbReference type="Pfam" id="PF07228"/>
    </source>
</evidence>